<dbReference type="AlphaFoldDB" id="A0A1C3EBG3"/>
<gene>
    <name evidence="1" type="ORF">A6X21_05745</name>
</gene>
<accession>A0A1C3EBG3</accession>
<organism evidence="1 2">
    <name type="scientific">Planctopirus hydrillae</name>
    <dbReference type="NCBI Taxonomy" id="1841610"/>
    <lineage>
        <taxon>Bacteria</taxon>
        <taxon>Pseudomonadati</taxon>
        <taxon>Planctomycetota</taxon>
        <taxon>Planctomycetia</taxon>
        <taxon>Planctomycetales</taxon>
        <taxon>Planctomycetaceae</taxon>
        <taxon>Planctopirus</taxon>
    </lineage>
</organism>
<comment type="caution">
    <text evidence="1">The sequence shown here is derived from an EMBL/GenBank/DDBJ whole genome shotgun (WGS) entry which is preliminary data.</text>
</comment>
<sequence length="85" mass="9442">MISVRGVLKKDTLATVHVSGHEPFNKVRLIGFTNSQGASGKLPWELNGMVILEDETKTRFFIRAQDIKMIIIPPDGKPDLIGEPK</sequence>
<name>A0A1C3EBG3_9PLAN</name>
<keyword evidence="2" id="KW-1185">Reference proteome</keyword>
<proteinExistence type="predicted"/>
<protein>
    <submittedName>
        <fullName evidence="1">Uncharacterized protein</fullName>
    </submittedName>
</protein>
<evidence type="ECO:0000313" key="1">
    <source>
        <dbReference type="EMBL" id="ODA30534.1"/>
    </source>
</evidence>
<reference evidence="1 2" key="1">
    <citation type="submission" date="2016-05" db="EMBL/GenBank/DDBJ databases">
        <title>Genomic and physiological characterization of Planctopirus sp. isolated from fresh water lake.</title>
        <authorList>
            <person name="Subhash Y."/>
            <person name="Ramana C."/>
        </authorList>
    </citation>
    <scope>NUCLEOTIDE SEQUENCE [LARGE SCALE GENOMIC DNA]</scope>
    <source>
        <strain evidence="1 2">JC280</strain>
    </source>
</reference>
<evidence type="ECO:0000313" key="2">
    <source>
        <dbReference type="Proteomes" id="UP000094828"/>
    </source>
</evidence>
<dbReference type="Proteomes" id="UP000094828">
    <property type="component" value="Unassembled WGS sequence"/>
</dbReference>
<dbReference type="EMBL" id="LYDR01000108">
    <property type="protein sequence ID" value="ODA30534.1"/>
    <property type="molecule type" value="Genomic_DNA"/>
</dbReference>